<proteinExistence type="predicted"/>
<dbReference type="Proteomes" id="UP001172457">
    <property type="component" value="Chromosome 3"/>
</dbReference>
<dbReference type="EMBL" id="JARYMX010000003">
    <property type="protein sequence ID" value="KAJ9559149.1"/>
    <property type="molecule type" value="Genomic_DNA"/>
</dbReference>
<organism evidence="1 2">
    <name type="scientific">Centaurea solstitialis</name>
    <name type="common">yellow star-thistle</name>
    <dbReference type="NCBI Taxonomy" id="347529"/>
    <lineage>
        <taxon>Eukaryota</taxon>
        <taxon>Viridiplantae</taxon>
        <taxon>Streptophyta</taxon>
        <taxon>Embryophyta</taxon>
        <taxon>Tracheophyta</taxon>
        <taxon>Spermatophyta</taxon>
        <taxon>Magnoliopsida</taxon>
        <taxon>eudicotyledons</taxon>
        <taxon>Gunneridae</taxon>
        <taxon>Pentapetalae</taxon>
        <taxon>asterids</taxon>
        <taxon>campanulids</taxon>
        <taxon>Asterales</taxon>
        <taxon>Asteraceae</taxon>
        <taxon>Carduoideae</taxon>
        <taxon>Cardueae</taxon>
        <taxon>Centaureinae</taxon>
        <taxon>Centaurea</taxon>
    </lineage>
</organism>
<comment type="caution">
    <text evidence="1">The sequence shown here is derived from an EMBL/GenBank/DDBJ whole genome shotgun (WGS) entry which is preliminary data.</text>
</comment>
<protein>
    <submittedName>
        <fullName evidence="1">Uncharacterized protein</fullName>
    </submittedName>
</protein>
<dbReference type="AlphaFoldDB" id="A0AA38TFN4"/>
<evidence type="ECO:0000313" key="2">
    <source>
        <dbReference type="Proteomes" id="UP001172457"/>
    </source>
</evidence>
<name>A0AA38TFN4_9ASTR</name>
<sequence>MIPRILYDDTLEASVLEKMQKETSSMKIAQIPASALRRPVTPCLTGVPTNRFHGHSLGDRGPAPHLRSSPSLFSPFHNLPTISQPQPQPQPYFFEQLPTLLTPHTPLSDVIYQEFPLLPVLPLPLEASYDMGCCHDLPFLGSAYGNL</sequence>
<accession>A0AA38TFN4</accession>
<evidence type="ECO:0000313" key="1">
    <source>
        <dbReference type="EMBL" id="KAJ9559149.1"/>
    </source>
</evidence>
<reference evidence="1" key="1">
    <citation type="submission" date="2023-03" db="EMBL/GenBank/DDBJ databases">
        <title>Chromosome-scale reference genome and RAD-based genetic map of yellow starthistle (Centaurea solstitialis) reveal putative structural variation and QTLs associated with invader traits.</title>
        <authorList>
            <person name="Reatini B."/>
            <person name="Cang F.A."/>
            <person name="Jiang Q."/>
            <person name="Mckibben M.T.W."/>
            <person name="Barker M.S."/>
            <person name="Rieseberg L.H."/>
            <person name="Dlugosch K.M."/>
        </authorList>
    </citation>
    <scope>NUCLEOTIDE SEQUENCE</scope>
    <source>
        <strain evidence="1">CAN-66</strain>
        <tissue evidence="1">Leaf</tissue>
    </source>
</reference>
<keyword evidence="2" id="KW-1185">Reference proteome</keyword>
<gene>
    <name evidence="1" type="ORF">OSB04_013763</name>
</gene>